<sequence length="98" mass="10867">MNQPQQQNINIKIPDEVLKGSYANMMMVSHTQEEFILDFMNILPPSGMVTARIITSPGHLKRIIAALADNLKKYESQFGTVKEASAPTTSEIGFKTQA</sequence>
<accession>A0A1F5Q2I6</accession>
<dbReference type="Pfam" id="PF11950">
    <property type="entry name" value="DUF3467"/>
    <property type="match status" value="1"/>
</dbReference>
<dbReference type="Proteomes" id="UP000177281">
    <property type="component" value="Unassembled WGS sequence"/>
</dbReference>
<dbReference type="STRING" id="1817841.A3B10_01705"/>
<evidence type="ECO:0008006" key="3">
    <source>
        <dbReference type="Google" id="ProtNLM"/>
    </source>
</evidence>
<evidence type="ECO:0000313" key="1">
    <source>
        <dbReference type="EMBL" id="OGE96383.1"/>
    </source>
</evidence>
<comment type="caution">
    <text evidence="1">The sequence shown here is derived from an EMBL/GenBank/DDBJ whole genome shotgun (WGS) entry which is preliminary data.</text>
</comment>
<organism evidence="1 2">
    <name type="scientific">Candidatus Doudnabacteria bacterium RIFCSPLOWO2_01_FULL_44_21</name>
    <dbReference type="NCBI Taxonomy" id="1817841"/>
    <lineage>
        <taxon>Bacteria</taxon>
        <taxon>Candidatus Doudnaibacteriota</taxon>
    </lineage>
</organism>
<evidence type="ECO:0000313" key="2">
    <source>
        <dbReference type="Proteomes" id="UP000177281"/>
    </source>
</evidence>
<dbReference type="InterPro" id="IPR021857">
    <property type="entry name" value="DUF3467"/>
</dbReference>
<reference evidence="1 2" key="1">
    <citation type="journal article" date="2016" name="Nat. Commun.">
        <title>Thousands of microbial genomes shed light on interconnected biogeochemical processes in an aquifer system.</title>
        <authorList>
            <person name="Anantharaman K."/>
            <person name="Brown C.T."/>
            <person name="Hug L.A."/>
            <person name="Sharon I."/>
            <person name="Castelle C.J."/>
            <person name="Probst A.J."/>
            <person name="Thomas B.C."/>
            <person name="Singh A."/>
            <person name="Wilkins M.J."/>
            <person name="Karaoz U."/>
            <person name="Brodie E.L."/>
            <person name="Williams K.H."/>
            <person name="Hubbard S.S."/>
            <person name="Banfield J.F."/>
        </authorList>
    </citation>
    <scope>NUCLEOTIDE SEQUENCE [LARGE SCALE GENOMIC DNA]</scope>
</reference>
<gene>
    <name evidence="1" type="ORF">A3B10_01705</name>
</gene>
<name>A0A1F5Q2I6_9BACT</name>
<proteinExistence type="predicted"/>
<dbReference type="EMBL" id="MFFB01000005">
    <property type="protein sequence ID" value="OGE96383.1"/>
    <property type="molecule type" value="Genomic_DNA"/>
</dbReference>
<dbReference type="AlphaFoldDB" id="A0A1F5Q2I6"/>
<protein>
    <recommendedName>
        <fullName evidence="3">DUF3467 domain-containing protein</fullName>
    </recommendedName>
</protein>